<dbReference type="PROSITE" id="PS50005">
    <property type="entry name" value="TPR"/>
    <property type="match status" value="6"/>
</dbReference>
<dbReference type="AlphaFoldDB" id="A0A3B1CKS1"/>
<name>A0A3B1CKS1_9ZZZZ</name>
<dbReference type="Pfam" id="PF13424">
    <property type="entry name" value="TPR_12"/>
    <property type="match status" value="3"/>
</dbReference>
<dbReference type="Pfam" id="PF13176">
    <property type="entry name" value="TPR_7"/>
    <property type="match status" value="1"/>
</dbReference>
<reference evidence="1" key="1">
    <citation type="submission" date="2018-06" db="EMBL/GenBank/DDBJ databases">
        <authorList>
            <person name="Zhirakovskaya E."/>
        </authorList>
    </citation>
    <scope>NUCLEOTIDE SEQUENCE</scope>
</reference>
<sequence length="820" mass="90953">MSIFFSILILSLAAFGVVAMLSKSKDKAGNQEGEAGAETNSKGESSSLASSITNVFSKRKADFVKARETVAKSRFSMVPFLKMPPVPKNFVGRKNILADIASRIGKGPVLIGLYGKDGAGKTSLAGVLIKQLSARFNEKTIYVDMLSFSGNPLSPEEAMSRVINLLAPSKKIIENESKRALLYTALLQRGKNILFLDNVSNLQSVKYLLPPNNCALIVTSQKPLPVPKMISKKINPLDTGDAQKLLMKTSTRTGFWGNEIAKICGDFPMALVLSGQYVGTYQSQDCSKFLESLRHGVKELSGRPGDSIQKTLDVVLNICYRSLSEKAAGVLRKLVLFPESFDSKAAIFLCEDSDNEHLVSLLSLGLLSHNDKTGRFCFHSQVRRFLMRRLKPGEQALAEKRFAAYFLTVTIAAGEFFAKGGKDRSLGLNLFDVEWENISKGRAWAEANSEEDTEADNLCLSYAEAAISLLAHRKSPDEGRLWFEAALSSAKRLNESEVEANYHLLLGGVHTRLDQGEEALEYLEEALSLAKQSEDKTIEMKALGQLGLAYQALGKSHRAIEFFEKELQFLQNSEEPEGEEFKLENLGRIYFEVGETDRAIEYYKKELDLARDKKDTKRQGRIFGDLGEIYVSLNDHQNAIENFDKGLTLVKKFNDSKGEVVLLGKLGEAYLAIKKFKKALPYFEQGLKLAEAQKDRKNAGSMAEKIGHSYLKSGNHREAISFYQKTLTLAQKSGDKAKEGEILWCLAQATKLSEKIADAIVLAEEALVLYQKIKRLDPGTRATIEKQLQEWKQTPEYVNSPEDVVVTPVQKSGEEASVQP</sequence>
<dbReference type="SUPFAM" id="SSF52540">
    <property type="entry name" value="P-loop containing nucleoside triphosphate hydrolases"/>
    <property type="match status" value="1"/>
</dbReference>
<dbReference type="Gene3D" id="3.40.50.300">
    <property type="entry name" value="P-loop containing nucleotide triphosphate hydrolases"/>
    <property type="match status" value="1"/>
</dbReference>
<dbReference type="InterPro" id="IPR027417">
    <property type="entry name" value="P-loop_NTPase"/>
</dbReference>
<dbReference type="InterPro" id="IPR011990">
    <property type="entry name" value="TPR-like_helical_dom_sf"/>
</dbReference>
<protein>
    <submittedName>
        <fullName evidence="1">Uncharacterized protein</fullName>
    </submittedName>
</protein>
<dbReference type="PANTHER" id="PTHR47691">
    <property type="entry name" value="REGULATOR-RELATED"/>
    <property type="match status" value="1"/>
</dbReference>
<proteinExistence type="predicted"/>
<dbReference type="EMBL" id="UOGG01000127">
    <property type="protein sequence ID" value="VAX30749.1"/>
    <property type="molecule type" value="Genomic_DNA"/>
</dbReference>
<dbReference type="PANTHER" id="PTHR47691:SF3">
    <property type="entry name" value="HTH-TYPE TRANSCRIPTIONAL REGULATOR RV0890C-RELATED"/>
    <property type="match status" value="1"/>
</dbReference>
<evidence type="ECO:0000313" key="1">
    <source>
        <dbReference type="EMBL" id="VAX30749.1"/>
    </source>
</evidence>
<dbReference type="SUPFAM" id="SSF48452">
    <property type="entry name" value="TPR-like"/>
    <property type="match status" value="3"/>
</dbReference>
<dbReference type="InterPro" id="IPR019734">
    <property type="entry name" value="TPR_rpt"/>
</dbReference>
<gene>
    <name evidence="1" type="ORF">MNBD_NITROSPINAE05-333</name>
</gene>
<dbReference type="SMART" id="SM00028">
    <property type="entry name" value="TPR"/>
    <property type="match status" value="7"/>
</dbReference>
<organism evidence="1">
    <name type="scientific">hydrothermal vent metagenome</name>
    <dbReference type="NCBI Taxonomy" id="652676"/>
    <lineage>
        <taxon>unclassified sequences</taxon>
        <taxon>metagenomes</taxon>
        <taxon>ecological metagenomes</taxon>
    </lineage>
</organism>
<accession>A0A3B1CKS1</accession>
<dbReference type="PRINTS" id="PR00364">
    <property type="entry name" value="DISEASERSIST"/>
</dbReference>
<dbReference type="Gene3D" id="1.25.40.10">
    <property type="entry name" value="Tetratricopeptide repeat domain"/>
    <property type="match status" value="2"/>
</dbReference>